<evidence type="ECO:0000313" key="7">
    <source>
        <dbReference type="EMBL" id="QQM47504.1"/>
    </source>
</evidence>
<dbReference type="PRINTS" id="PR00377">
    <property type="entry name" value="IMPHPHTASES"/>
</dbReference>
<keyword evidence="8" id="KW-1185">Reference proteome</keyword>
<dbReference type="Gene3D" id="3.30.540.10">
    <property type="entry name" value="Fructose-1,6-Bisphosphatase, subunit A, domain 1"/>
    <property type="match status" value="1"/>
</dbReference>
<dbReference type="PANTHER" id="PTHR20854:SF4">
    <property type="entry name" value="INOSITOL-1-MONOPHOSPHATASE-RELATED"/>
    <property type="match status" value="1"/>
</dbReference>
<dbReference type="GO" id="GO:0046854">
    <property type="term" value="P:phosphatidylinositol phosphate biosynthetic process"/>
    <property type="evidence" value="ECO:0007669"/>
    <property type="project" value="InterPro"/>
</dbReference>
<dbReference type="SUPFAM" id="SSF56655">
    <property type="entry name" value="Carbohydrate phosphatase"/>
    <property type="match status" value="1"/>
</dbReference>
<proteinExistence type="predicted"/>
<evidence type="ECO:0000313" key="8">
    <source>
        <dbReference type="Proteomes" id="UP000595636"/>
    </source>
</evidence>
<dbReference type="PROSITE" id="PS00629">
    <property type="entry name" value="IMP_1"/>
    <property type="match status" value="1"/>
</dbReference>
<name>A0A7T7RI58_9ACTN</name>
<dbReference type="CDD" id="cd01637">
    <property type="entry name" value="IMPase_like"/>
    <property type="match status" value="1"/>
</dbReference>
<dbReference type="InterPro" id="IPR020583">
    <property type="entry name" value="Inositol_monoP_metal-BS"/>
</dbReference>
<dbReference type="GO" id="GO:0008934">
    <property type="term" value="F:inositol monophosphate 1-phosphatase activity"/>
    <property type="evidence" value="ECO:0007669"/>
    <property type="project" value="TreeGrafter"/>
</dbReference>
<keyword evidence="4" id="KW-0378">Hydrolase</keyword>
<dbReference type="AlphaFoldDB" id="A0A7T7RI58"/>
<sequence>MSPELPALLDLARSVTERAEQQLRDLTPDLITAKGDRDMVTNVDLAIEREARKSLLDGAPGIGFVGEEEGGDTDADTHWIIDPVDGTANFIRGLPLCGISLALVHHSVPVLGVIHLPLIGRRYWAAQGLGAFRDGQRISAAVTRTLPEAMIAVGDYGTGPDGPERNRVALAIQAHLAEKAQRVRMLGSAAVDLAFVADGTLDATITLGNHDWDMAAGVVLAREAGAVVMDTDGSPHTPDSLTTIATAPGLRDAVLDIVAATTTGTPWAATAGSPAC</sequence>
<comment type="cofactor">
    <cofactor evidence="6">
        <name>Mg(2+)</name>
        <dbReference type="ChEBI" id="CHEBI:18420"/>
    </cofactor>
</comment>
<evidence type="ECO:0000256" key="2">
    <source>
        <dbReference type="ARBA" id="ARBA00013106"/>
    </source>
</evidence>
<evidence type="ECO:0000256" key="1">
    <source>
        <dbReference type="ARBA" id="ARBA00001033"/>
    </source>
</evidence>
<dbReference type="GO" id="GO:0006020">
    <property type="term" value="P:inositol metabolic process"/>
    <property type="evidence" value="ECO:0007669"/>
    <property type="project" value="TreeGrafter"/>
</dbReference>
<keyword evidence="7" id="KW-0614">Plasmid</keyword>
<dbReference type="KEGG" id="slf:JEQ17_48990"/>
<dbReference type="PROSITE" id="PS00630">
    <property type="entry name" value="IMP_2"/>
    <property type="match status" value="1"/>
</dbReference>
<dbReference type="InterPro" id="IPR020550">
    <property type="entry name" value="Inositol_monophosphatase_CS"/>
</dbReference>
<keyword evidence="3 6" id="KW-0479">Metal-binding</keyword>
<dbReference type="Proteomes" id="UP000595636">
    <property type="component" value="Plasmid unnamed1"/>
</dbReference>
<dbReference type="Pfam" id="PF00459">
    <property type="entry name" value="Inositol_P"/>
    <property type="match status" value="1"/>
</dbReference>
<gene>
    <name evidence="7" type="ORF">JEQ17_48990</name>
</gene>
<keyword evidence="5 6" id="KW-0460">Magnesium</keyword>
<dbReference type="Gene3D" id="3.40.190.80">
    <property type="match status" value="1"/>
</dbReference>
<feature type="binding site" evidence="6">
    <location>
        <position position="67"/>
    </location>
    <ligand>
        <name>Mg(2+)</name>
        <dbReference type="ChEBI" id="CHEBI:18420"/>
        <label>1</label>
        <note>catalytic</note>
    </ligand>
</feature>
<evidence type="ECO:0000256" key="4">
    <source>
        <dbReference type="ARBA" id="ARBA00022801"/>
    </source>
</evidence>
<evidence type="ECO:0000256" key="6">
    <source>
        <dbReference type="PIRSR" id="PIRSR600760-2"/>
    </source>
</evidence>
<evidence type="ECO:0000256" key="5">
    <source>
        <dbReference type="ARBA" id="ARBA00022842"/>
    </source>
</evidence>
<feature type="binding site" evidence="6">
    <location>
        <position position="85"/>
    </location>
    <ligand>
        <name>Mg(2+)</name>
        <dbReference type="ChEBI" id="CHEBI:18420"/>
        <label>1</label>
        <note>catalytic</note>
    </ligand>
</feature>
<dbReference type="EC" id="3.1.3.25" evidence="2"/>
<dbReference type="InterPro" id="IPR000760">
    <property type="entry name" value="Inositol_monophosphatase-like"/>
</dbReference>
<protein>
    <recommendedName>
        <fullName evidence="2">inositol-phosphate phosphatase</fullName>
        <ecNumber evidence="2">3.1.3.25</ecNumber>
    </recommendedName>
</protein>
<dbReference type="GO" id="GO:0007165">
    <property type="term" value="P:signal transduction"/>
    <property type="evidence" value="ECO:0007669"/>
    <property type="project" value="TreeGrafter"/>
</dbReference>
<evidence type="ECO:0000256" key="3">
    <source>
        <dbReference type="ARBA" id="ARBA00022723"/>
    </source>
</evidence>
<dbReference type="PANTHER" id="PTHR20854">
    <property type="entry name" value="INOSITOL MONOPHOSPHATASE"/>
    <property type="match status" value="1"/>
</dbReference>
<feature type="binding site" evidence="6">
    <location>
        <position position="213"/>
    </location>
    <ligand>
        <name>Mg(2+)</name>
        <dbReference type="ChEBI" id="CHEBI:18420"/>
        <label>1</label>
        <note>catalytic</note>
    </ligand>
</feature>
<dbReference type="EMBL" id="CP066832">
    <property type="protein sequence ID" value="QQM47504.1"/>
    <property type="molecule type" value="Genomic_DNA"/>
</dbReference>
<accession>A0A7T7RI58</accession>
<geneLocation type="plasmid" evidence="7 8">
    <name>unnamed1</name>
</geneLocation>
<reference evidence="7 8" key="1">
    <citation type="submission" date="2020-12" db="EMBL/GenBank/DDBJ databases">
        <title>A novel species.</title>
        <authorList>
            <person name="Li K."/>
        </authorList>
    </citation>
    <scope>NUCLEOTIDE SEQUENCE [LARGE SCALE GENOMIC DNA]</scope>
    <source>
        <strain evidence="7 8">ZYC-3</strain>
        <plasmid evidence="7 8">unnamed1</plasmid>
    </source>
</reference>
<organism evidence="7 8">
    <name type="scientific">Streptomyces liliifuscus</name>
    <dbReference type="NCBI Taxonomy" id="2797636"/>
    <lineage>
        <taxon>Bacteria</taxon>
        <taxon>Bacillati</taxon>
        <taxon>Actinomycetota</taxon>
        <taxon>Actinomycetes</taxon>
        <taxon>Kitasatosporales</taxon>
        <taxon>Streptomycetaceae</taxon>
        <taxon>Streptomyces</taxon>
    </lineage>
</organism>
<feature type="binding site" evidence="6">
    <location>
        <position position="82"/>
    </location>
    <ligand>
        <name>Mg(2+)</name>
        <dbReference type="ChEBI" id="CHEBI:18420"/>
        <label>1</label>
        <note>catalytic</note>
    </ligand>
</feature>
<dbReference type="RefSeq" id="WP_200402230.1">
    <property type="nucleotide sequence ID" value="NZ_CP066832.1"/>
</dbReference>
<dbReference type="GO" id="GO:0046872">
    <property type="term" value="F:metal ion binding"/>
    <property type="evidence" value="ECO:0007669"/>
    <property type="project" value="UniProtKB-KW"/>
</dbReference>
<comment type="catalytic activity">
    <reaction evidence="1">
        <text>a myo-inositol phosphate + H2O = myo-inositol + phosphate</text>
        <dbReference type="Rhea" id="RHEA:24056"/>
        <dbReference type="ChEBI" id="CHEBI:15377"/>
        <dbReference type="ChEBI" id="CHEBI:17268"/>
        <dbReference type="ChEBI" id="CHEBI:43474"/>
        <dbReference type="ChEBI" id="CHEBI:84139"/>
        <dbReference type="EC" id="3.1.3.25"/>
    </reaction>
</comment>